<dbReference type="RefSeq" id="WP_153684280.1">
    <property type="nucleotide sequence ID" value="NZ_WJIF01000003.1"/>
</dbReference>
<comment type="caution">
    <text evidence="2">The sequence shown here is derived from an EMBL/GenBank/DDBJ whole genome shotgun (WGS) entry which is preliminary data.</text>
</comment>
<evidence type="ECO:0000313" key="3">
    <source>
        <dbReference type="Proteomes" id="UP000431080"/>
    </source>
</evidence>
<feature type="signal peptide" evidence="1">
    <location>
        <begin position="1"/>
        <end position="23"/>
    </location>
</feature>
<evidence type="ECO:0000313" key="2">
    <source>
        <dbReference type="EMBL" id="MRG59871.1"/>
    </source>
</evidence>
<reference evidence="2 3" key="1">
    <citation type="submission" date="2019-10" db="EMBL/GenBank/DDBJ databases">
        <authorList>
            <person name="Nie G."/>
            <person name="Ming H."/>
            <person name="Yi B."/>
        </authorList>
    </citation>
    <scope>NUCLEOTIDE SEQUENCE [LARGE SCALE GENOMIC DNA]</scope>
    <source>
        <strain evidence="2 3">CFH 90414</strain>
    </source>
</reference>
<dbReference type="Proteomes" id="UP000431080">
    <property type="component" value="Unassembled WGS sequence"/>
</dbReference>
<organism evidence="2 3">
    <name type="scientific">Agromyces agglutinans</name>
    <dbReference type="NCBI Taxonomy" id="2662258"/>
    <lineage>
        <taxon>Bacteria</taxon>
        <taxon>Bacillati</taxon>
        <taxon>Actinomycetota</taxon>
        <taxon>Actinomycetes</taxon>
        <taxon>Micrococcales</taxon>
        <taxon>Microbacteriaceae</taxon>
        <taxon>Agromyces</taxon>
    </lineage>
</organism>
<protein>
    <recommendedName>
        <fullName evidence="4">DUF4232 domain-containing protein</fullName>
    </recommendedName>
</protein>
<evidence type="ECO:0000256" key="1">
    <source>
        <dbReference type="SAM" id="SignalP"/>
    </source>
</evidence>
<accession>A0A6I2F6E4</accession>
<dbReference type="AlphaFoldDB" id="A0A6I2F6E4"/>
<proteinExistence type="predicted"/>
<sequence length="152" mass="15261">MRSTAAKAAAAMIAAPIALCGCASEPSSQNIVTVGYSEAGATTSAVLEVDGIRCAMVGDQALLGSTEPHEGTQAQFTASSRPGPGTFTTGASLGEDLWFLSDAPFDLVDDGAVFDDIPGTVARGDSITSATEVVDAAATLSADIRCTTGELE</sequence>
<gene>
    <name evidence="2" type="ORF">GE115_08315</name>
</gene>
<dbReference type="EMBL" id="WJIF01000003">
    <property type="protein sequence ID" value="MRG59871.1"/>
    <property type="molecule type" value="Genomic_DNA"/>
</dbReference>
<name>A0A6I2F6E4_9MICO</name>
<dbReference type="PROSITE" id="PS51257">
    <property type="entry name" value="PROKAR_LIPOPROTEIN"/>
    <property type="match status" value="1"/>
</dbReference>
<feature type="chain" id="PRO_5026103083" description="DUF4232 domain-containing protein" evidence="1">
    <location>
        <begin position="24"/>
        <end position="152"/>
    </location>
</feature>
<evidence type="ECO:0008006" key="4">
    <source>
        <dbReference type="Google" id="ProtNLM"/>
    </source>
</evidence>
<keyword evidence="1" id="KW-0732">Signal</keyword>
<keyword evidence="3" id="KW-1185">Reference proteome</keyword>